<organism evidence="2 3">
    <name type="scientific">Marinigracilibium pacificum</name>
    <dbReference type="NCBI Taxonomy" id="2729599"/>
    <lineage>
        <taxon>Bacteria</taxon>
        <taxon>Pseudomonadati</taxon>
        <taxon>Bacteroidota</taxon>
        <taxon>Cytophagia</taxon>
        <taxon>Cytophagales</taxon>
        <taxon>Flammeovirgaceae</taxon>
        <taxon>Marinigracilibium</taxon>
    </lineage>
</organism>
<dbReference type="Gene3D" id="3.40.630.30">
    <property type="match status" value="1"/>
</dbReference>
<proteinExistence type="predicted"/>
<dbReference type="AlphaFoldDB" id="A0A848IVU9"/>
<protein>
    <submittedName>
        <fullName evidence="2">GNAT family N-acetyltransferase</fullName>
    </submittedName>
</protein>
<dbReference type="SUPFAM" id="SSF55729">
    <property type="entry name" value="Acyl-CoA N-acyltransferases (Nat)"/>
    <property type="match status" value="1"/>
</dbReference>
<evidence type="ECO:0000313" key="2">
    <source>
        <dbReference type="EMBL" id="NMM47371.1"/>
    </source>
</evidence>
<dbReference type="Proteomes" id="UP000559010">
    <property type="component" value="Unassembled WGS sequence"/>
</dbReference>
<keyword evidence="2" id="KW-0808">Transferase</keyword>
<dbReference type="InterPro" id="IPR000182">
    <property type="entry name" value="GNAT_dom"/>
</dbReference>
<comment type="caution">
    <text evidence="2">The sequence shown here is derived from an EMBL/GenBank/DDBJ whole genome shotgun (WGS) entry which is preliminary data.</text>
</comment>
<dbReference type="RefSeq" id="WP_169677999.1">
    <property type="nucleotide sequence ID" value="NZ_JABBNU010000002.1"/>
</dbReference>
<gene>
    <name evidence="2" type="ORF">HH304_03100</name>
</gene>
<accession>A0A848IVU9</accession>
<evidence type="ECO:0000259" key="1">
    <source>
        <dbReference type="PROSITE" id="PS51186"/>
    </source>
</evidence>
<dbReference type="InterPro" id="IPR051531">
    <property type="entry name" value="N-acetyltransferase"/>
</dbReference>
<dbReference type="EMBL" id="JABBNU010000002">
    <property type="protein sequence ID" value="NMM47371.1"/>
    <property type="molecule type" value="Genomic_DNA"/>
</dbReference>
<evidence type="ECO:0000313" key="3">
    <source>
        <dbReference type="Proteomes" id="UP000559010"/>
    </source>
</evidence>
<dbReference type="Pfam" id="PF13302">
    <property type="entry name" value="Acetyltransf_3"/>
    <property type="match status" value="1"/>
</dbReference>
<sequence>MNNKAYLAQTNLKSERTYFKLLEKIDFDTILNLFSEENIFQYITPHKNKTREERIDFLNTKLNHNQTGEGFYWIVKSNDTDEFIGAINLTPIPNTKNLQIGWMISEKFRGQGLAYECAQTVKDFFLSNESFDKIYAVYENENKASEKIINKLGFKHLKSVSEDKIVVHTYVLEK</sequence>
<dbReference type="GO" id="GO:0016747">
    <property type="term" value="F:acyltransferase activity, transferring groups other than amino-acyl groups"/>
    <property type="evidence" value="ECO:0007669"/>
    <property type="project" value="InterPro"/>
</dbReference>
<keyword evidence="3" id="KW-1185">Reference proteome</keyword>
<dbReference type="PANTHER" id="PTHR43792">
    <property type="entry name" value="GNAT FAMILY, PUTATIVE (AFU_ORTHOLOGUE AFUA_3G00765)-RELATED-RELATED"/>
    <property type="match status" value="1"/>
</dbReference>
<feature type="domain" description="N-acetyltransferase" evidence="1">
    <location>
        <begin position="17"/>
        <end position="174"/>
    </location>
</feature>
<reference evidence="2 3" key="1">
    <citation type="submission" date="2020-04" db="EMBL/GenBank/DDBJ databases">
        <title>Flammeovirgaceae bacterium KN852 isolated from deep sea.</title>
        <authorList>
            <person name="Zhang D.-C."/>
        </authorList>
    </citation>
    <scope>NUCLEOTIDE SEQUENCE [LARGE SCALE GENOMIC DNA]</scope>
    <source>
        <strain evidence="2 3">KN852</strain>
    </source>
</reference>
<name>A0A848IVU9_9BACT</name>
<dbReference type="PANTHER" id="PTHR43792:SF1">
    <property type="entry name" value="N-ACETYLTRANSFERASE DOMAIN-CONTAINING PROTEIN"/>
    <property type="match status" value="1"/>
</dbReference>
<dbReference type="PROSITE" id="PS51186">
    <property type="entry name" value="GNAT"/>
    <property type="match status" value="1"/>
</dbReference>
<dbReference type="InterPro" id="IPR016181">
    <property type="entry name" value="Acyl_CoA_acyltransferase"/>
</dbReference>